<dbReference type="Proteomes" id="UP000502345">
    <property type="component" value="Chromosome"/>
</dbReference>
<accession>A0A6G9CKT9</accession>
<protein>
    <submittedName>
        <fullName evidence="1">Uncharacterized protein</fullName>
    </submittedName>
</protein>
<dbReference type="AlphaFoldDB" id="A0A6G9CKT9"/>
<name>A0A6G9CKT9_RHOER</name>
<proteinExistence type="predicted"/>
<gene>
    <name evidence="1" type="ORF">G9444_0391</name>
</gene>
<evidence type="ECO:0000313" key="1">
    <source>
        <dbReference type="EMBL" id="QIP37635.1"/>
    </source>
</evidence>
<reference evidence="1 2" key="1">
    <citation type="submission" date="2020-03" db="EMBL/GenBank/DDBJ databases">
        <title>Screen low temperature-resistant strains for efficient degradation of petroleum hydrocarbons under the low temperature.</title>
        <authorList>
            <person name="Wang Y."/>
            <person name="Chen J."/>
        </authorList>
    </citation>
    <scope>NUCLEOTIDE SEQUENCE [LARGE SCALE GENOMIC DNA]</scope>
    <source>
        <strain evidence="1 2">KB1</strain>
    </source>
</reference>
<organism evidence="1 2">
    <name type="scientific">Rhodococcus erythropolis</name>
    <name type="common">Arthrobacter picolinophilus</name>
    <dbReference type="NCBI Taxonomy" id="1833"/>
    <lineage>
        <taxon>Bacteria</taxon>
        <taxon>Bacillati</taxon>
        <taxon>Actinomycetota</taxon>
        <taxon>Actinomycetes</taxon>
        <taxon>Mycobacteriales</taxon>
        <taxon>Nocardiaceae</taxon>
        <taxon>Rhodococcus</taxon>
        <taxon>Rhodococcus erythropolis group</taxon>
    </lineage>
</organism>
<evidence type="ECO:0000313" key="2">
    <source>
        <dbReference type="Proteomes" id="UP000502345"/>
    </source>
</evidence>
<sequence length="58" mass="5919">MDSGSTALTVALVPTATNDGVAISPCGVWMVPVRPSRSSSLVPIVKIDSGRFEGDASD</sequence>
<dbReference type="EMBL" id="CP050124">
    <property type="protein sequence ID" value="QIP37635.1"/>
    <property type="molecule type" value="Genomic_DNA"/>
</dbReference>